<sequence length="79" mass="8448">MSADPRLAQVVLGESRARARPGPADDPALTFTVKTADFLRILAGDANPATLLMDGRLELRGDHDLAPRLSEMFGGPSPY</sequence>
<dbReference type="OrthoDB" id="5243187at2"/>
<dbReference type="SUPFAM" id="SSF55718">
    <property type="entry name" value="SCP-like"/>
    <property type="match status" value="1"/>
</dbReference>
<feature type="domain" description="SCP2" evidence="1">
    <location>
        <begin position="10"/>
        <end position="73"/>
    </location>
</feature>
<evidence type="ECO:0000313" key="2">
    <source>
        <dbReference type="EMBL" id="TMR34860.1"/>
    </source>
</evidence>
<dbReference type="InterPro" id="IPR003033">
    <property type="entry name" value="SCP2_sterol-bd_dom"/>
</dbReference>
<comment type="caution">
    <text evidence="2">The sequence shown here is derived from an EMBL/GenBank/DDBJ whole genome shotgun (WGS) entry which is preliminary data.</text>
</comment>
<evidence type="ECO:0000313" key="3">
    <source>
        <dbReference type="Proteomes" id="UP000305238"/>
    </source>
</evidence>
<proteinExistence type="predicted"/>
<dbReference type="AlphaFoldDB" id="A0A5S4H7P0"/>
<dbReference type="InterPro" id="IPR036527">
    <property type="entry name" value="SCP2_sterol-bd_dom_sf"/>
</dbReference>
<accession>A0A5S4H7P0</accession>
<organism evidence="2 3">
    <name type="scientific">Actinomadura geliboluensis</name>
    <dbReference type="NCBI Taxonomy" id="882440"/>
    <lineage>
        <taxon>Bacteria</taxon>
        <taxon>Bacillati</taxon>
        <taxon>Actinomycetota</taxon>
        <taxon>Actinomycetes</taxon>
        <taxon>Streptosporangiales</taxon>
        <taxon>Thermomonosporaceae</taxon>
        <taxon>Actinomadura</taxon>
    </lineage>
</organism>
<keyword evidence="3" id="KW-1185">Reference proteome</keyword>
<dbReference type="Gene3D" id="3.30.1050.10">
    <property type="entry name" value="SCP2 sterol-binding domain"/>
    <property type="match status" value="1"/>
</dbReference>
<dbReference type="Proteomes" id="UP000305238">
    <property type="component" value="Unassembled WGS sequence"/>
</dbReference>
<reference evidence="2 3" key="1">
    <citation type="submission" date="2019-05" db="EMBL/GenBank/DDBJ databases">
        <title>Draft genome sequence of Actinomadura geliboluensis A8036.</title>
        <authorList>
            <person name="Saricaoglu S."/>
            <person name="Isik K."/>
        </authorList>
    </citation>
    <scope>NUCLEOTIDE SEQUENCE [LARGE SCALE GENOMIC DNA]</scope>
    <source>
        <strain evidence="2 3">A8036</strain>
    </source>
</reference>
<dbReference type="Pfam" id="PF02036">
    <property type="entry name" value="SCP2"/>
    <property type="match status" value="1"/>
</dbReference>
<protein>
    <submittedName>
        <fullName evidence="2">SCP2 sterol-binding domain-containing protein</fullName>
    </submittedName>
</protein>
<dbReference type="EMBL" id="VCKZ01000193">
    <property type="protein sequence ID" value="TMR34860.1"/>
    <property type="molecule type" value="Genomic_DNA"/>
</dbReference>
<name>A0A5S4H7P0_9ACTN</name>
<gene>
    <name evidence="2" type="ORF">ETD96_24345</name>
</gene>
<evidence type="ECO:0000259" key="1">
    <source>
        <dbReference type="Pfam" id="PF02036"/>
    </source>
</evidence>